<dbReference type="Pfam" id="PF13457">
    <property type="entry name" value="GW"/>
    <property type="match status" value="3"/>
</dbReference>
<name>A0AAF0GSU0_LATSK</name>
<dbReference type="InterPro" id="IPR038765">
    <property type="entry name" value="Papain-like_cys_pep_sf"/>
</dbReference>
<organism evidence="8 9">
    <name type="scientific">Latilactobacillus sakei</name>
    <name type="common">Lactobacillus sakei</name>
    <dbReference type="NCBI Taxonomy" id="1599"/>
    <lineage>
        <taxon>Bacteria</taxon>
        <taxon>Bacillati</taxon>
        <taxon>Bacillota</taxon>
        <taxon>Bacilli</taxon>
        <taxon>Lactobacillales</taxon>
        <taxon>Lactobacillaceae</taxon>
        <taxon>Latilactobacillus</taxon>
    </lineage>
</organism>
<evidence type="ECO:0000313" key="8">
    <source>
        <dbReference type="EMBL" id="WGI19899.1"/>
    </source>
</evidence>
<protein>
    <submittedName>
        <fullName evidence="8">C40 family peptidase</fullName>
    </submittedName>
</protein>
<proteinExistence type="inferred from homology"/>
<keyword evidence="2" id="KW-0645">Protease</keyword>
<dbReference type="PROSITE" id="PS51935">
    <property type="entry name" value="NLPC_P60"/>
    <property type="match status" value="1"/>
</dbReference>
<dbReference type="Gene3D" id="3.90.1720.10">
    <property type="entry name" value="endopeptidase domain like (from Nostoc punctiforme)"/>
    <property type="match status" value="1"/>
</dbReference>
<sequence length="389" mass="42745">MKKIFYVLVAILGIVFATAGVTTNAKAATNDFTIASKTTVNIALKVKTADYGAFNTPSPLPGAKKLLDGSVLNGKYITAIADYGVSNGEHYYNFKYGDRYYWINTRATQQVFNIISKRSVNLNLKVVTPDYGAFNTPSPIEGANKLLNGSVLNGKTITAIADYGVSNGEHYYNFKYGNRYYWINTRATSFYITGQTKYSGGAVKVATADYGAFNTPSPITGAVKLVDGSQLNNKTITPVAVDTVSNGEKYYNFKYGSRYYWINTRATAAINNKQQAVVNLARQQLGKPYVWGATGPSSFDCSGLTQYVFSHAAGINLPRITTQQEHSGVEVSLNALLPGDLLFWGNRNNTYHVAIYIGDGDFIQAPQPGDVVKITNMRYYYPNFARRVL</sequence>
<feature type="domain" description="NlpC/P60" evidence="7">
    <location>
        <begin position="271"/>
        <end position="389"/>
    </location>
</feature>
<evidence type="ECO:0000256" key="3">
    <source>
        <dbReference type="ARBA" id="ARBA00022729"/>
    </source>
</evidence>
<dbReference type="GO" id="GO:0008234">
    <property type="term" value="F:cysteine-type peptidase activity"/>
    <property type="evidence" value="ECO:0007669"/>
    <property type="project" value="UniProtKB-KW"/>
</dbReference>
<evidence type="ECO:0000256" key="2">
    <source>
        <dbReference type="ARBA" id="ARBA00022670"/>
    </source>
</evidence>
<dbReference type="RefSeq" id="WP_280103221.1">
    <property type="nucleotide sequence ID" value="NZ_CP122959.1"/>
</dbReference>
<evidence type="ECO:0000256" key="5">
    <source>
        <dbReference type="ARBA" id="ARBA00022807"/>
    </source>
</evidence>
<dbReference type="InterPro" id="IPR000064">
    <property type="entry name" value="NLP_P60_dom"/>
</dbReference>
<feature type="chain" id="PRO_5042138861" evidence="6">
    <location>
        <begin position="28"/>
        <end position="389"/>
    </location>
</feature>
<reference evidence="8" key="1">
    <citation type="submission" date="2023-04" db="EMBL/GenBank/DDBJ databases">
        <title>Novel strain of Lactilactobacillus sakei and use thereof.</title>
        <authorList>
            <person name="Kim S.Y."/>
        </authorList>
    </citation>
    <scope>NUCLEOTIDE SEQUENCE</scope>
    <source>
        <strain evidence="8">HUP1</strain>
    </source>
</reference>
<keyword evidence="3 6" id="KW-0732">Signal</keyword>
<accession>A0AAF0GSU0</accession>
<dbReference type="SUPFAM" id="SSF82057">
    <property type="entry name" value="Prokaryotic SH3-related domain"/>
    <property type="match status" value="2"/>
</dbReference>
<dbReference type="PANTHER" id="PTHR47359">
    <property type="entry name" value="PEPTIDOGLYCAN DL-ENDOPEPTIDASE CWLO"/>
    <property type="match status" value="1"/>
</dbReference>
<evidence type="ECO:0000259" key="7">
    <source>
        <dbReference type="PROSITE" id="PS51935"/>
    </source>
</evidence>
<dbReference type="InterPro" id="IPR038200">
    <property type="entry name" value="GW_dom_sf"/>
</dbReference>
<keyword evidence="5" id="KW-0788">Thiol protease</keyword>
<gene>
    <name evidence="8" type="ORF">QBD03_04100</name>
</gene>
<dbReference type="AlphaFoldDB" id="A0AAF0GSU0"/>
<evidence type="ECO:0000256" key="4">
    <source>
        <dbReference type="ARBA" id="ARBA00022801"/>
    </source>
</evidence>
<dbReference type="Pfam" id="PF00877">
    <property type="entry name" value="NLPC_P60"/>
    <property type="match status" value="1"/>
</dbReference>
<dbReference type="GO" id="GO:0006508">
    <property type="term" value="P:proteolysis"/>
    <property type="evidence" value="ECO:0007669"/>
    <property type="project" value="UniProtKB-KW"/>
</dbReference>
<comment type="similarity">
    <text evidence="1">Belongs to the peptidase C40 family.</text>
</comment>
<dbReference type="EMBL" id="CP122959">
    <property type="protein sequence ID" value="WGI19899.1"/>
    <property type="molecule type" value="Genomic_DNA"/>
</dbReference>
<dbReference type="InterPro" id="IPR051794">
    <property type="entry name" value="PG_Endopeptidase_C40"/>
</dbReference>
<keyword evidence="4" id="KW-0378">Hydrolase</keyword>
<dbReference type="SUPFAM" id="SSF54001">
    <property type="entry name" value="Cysteine proteinases"/>
    <property type="match status" value="1"/>
</dbReference>
<evidence type="ECO:0000313" key="9">
    <source>
        <dbReference type="Proteomes" id="UP001179858"/>
    </source>
</evidence>
<dbReference type="Gene3D" id="2.30.30.170">
    <property type="match status" value="2"/>
</dbReference>
<feature type="signal peptide" evidence="6">
    <location>
        <begin position="1"/>
        <end position="27"/>
    </location>
</feature>
<dbReference type="PANTHER" id="PTHR47359:SF3">
    <property type="entry name" value="NLP_P60 DOMAIN-CONTAINING PROTEIN-RELATED"/>
    <property type="match status" value="1"/>
</dbReference>
<evidence type="ECO:0000256" key="1">
    <source>
        <dbReference type="ARBA" id="ARBA00007074"/>
    </source>
</evidence>
<evidence type="ECO:0000256" key="6">
    <source>
        <dbReference type="SAM" id="SignalP"/>
    </source>
</evidence>
<dbReference type="InterPro" id="IPR025987">
    <property type="entry name" value="GW_dom"/>
</dbReference>
<dbReference type="Proteomes" id="UP001179858">
    <property type="component" value="Chromosome"/>
</dbReference>